<dbReference type="OrthoDB" id="29058at2759"/>
<comment type="subcellular location">
    <subcellularLocation>
        <location evidence="2">Nucleus</location>
        <location evidence="2">Nucleolus</location>
    </subcellularLocation>
</comment>
<proteinExistence type="inferred from homology"/>
<feature type="compositionally biased region" description="Polar residues" evidence="6">
    <location>
        <begin position="238"/>
        <end position="247"/>
    </location>
</feature>
<dbReference type="InterPro" id="IPR007144">
    <property type="entry name" value="SSU_processome_Utp11"/>
</dbReference>
<dbReference type="STRING" id="154538.A0A1M2VWR2"/>
<reference evidence="7 8" key="1">
    <citation type="submission" date="2016-10" db="EMBL/GenBank/DDBJ databases">
        <title>Genome sequence of the basidiomycete white-rot fungus Trametes pubescens.</title>
        <authorList>
            <person name="Makela M.R."/>
            <person name="Granchi Z."/>
            <person name="Peng M."/>
            <person name="De Vries R.P."/>
            <person name="Grigoriev I."/>
            <person name="Riley R."/>
            <person name="Hilden K."/>
        </authorList>
    </citation>
    <scope>NUCLEOTIDE SEQUENCE [LARGE SCALE GENOMIC DNA]</scope>
    <source>
        <strain evidence="7 8">FBCC735</strain>
    </source>
</reference>
<dbReference type="GO" id="GO:0006364">
    <property type="term" value="P:rRNA processing"/>
    <property type="evidence" value="ECO:0007669"/>
    <property type="project" value="UniProtKB-KW"/>
</dbReference>
<evidence type="ECO:0000256" key="1">
    <source>
        <dbReference type="ARBA" id="ARBA00004099"/>
    </source>
</evidence>
<organism evidence="7 8">
    <name type="scientific">Trametes pubescens</name>
    <name type="common">White-rot fungus</name>
    <dbReference type="NCBI Taxonomy" id="154538"/>
    <lineage>
        <taxon>Eukaryota</taxon>
        <taxon>Fungi</taxon>
        <taxon>Dikarya</taxon>
        <taxon>Basidiomycota</taxon>
        <taxon>Agaricomycotina</taxon>
        <taxon>Agaricomycetes</taxon>
        <taxon>Polyporales</taxon>
        <taxon>Polyporaceae</taxon>
        <taxon>Trametes</taxon>
    </lineage>
</organism>
<feature type="region of interest" description="Disordered" evidence="6">
    <location>
        <begin position="215"/>
        <end position="249"/>
    </location>
</feature>
<feature type="region of interest" description="Disordered" evidence="6">
    <location>
        <begin position="1"/>
        <end position="24"/>
    </location>
</feature>
<dbReference type="EMBL" id="MNAD01000551">
    <property type="protein sequence ID" value="OJT11950.1"/>
    <property type="molecule type" value="Genomic_DNA"/>
</dbReference>
<keyword evidence="8" id="KW-1185">Reference proteome</keyword>
<dbReference type="Pfam" id="PF03998">
    <property type="entry name" value="Utp11"/>
    <property type="match status" value="1"/>
</dbReference>
<dbReference type="Proteomes" id="UP000184267">
    <property type="component" value="Unassembled WGS sequence"/>
</dbReference>
<protein>
    <submittedName>
        <fullName evidence="7">U3 small nucleolar RNA-associated protein 11</fullName>
    </submittedName>
</protein>
<feature type="compositionally biased region" description="Basic residues" evidence="6">
    <location>
        <begin position="7"/>
        <end position="24"/>
    </location>
</feature>
<dbReference type="PANTHER" id="PTHR12838:SF0">
    <property type="entry name" value="U3 SMALL NUCLEOLAR RNA-ASSOCIATED PROTEIN 11-RELATED"/>
    <property type="match status" value="1"/>
</dbReference>
<dbReference type="GO" id="GO:0032040">
    <property type="term" value="C:small-subunit processome"/>
    <property type="evidence" value="ECO:0007669"/>
    <property type="project" value="InterPro"/>
</dbReference>
<dbReference type="OMA" id="VYKWRVE"/>
<feature type="compositionally biased region" description="Basic residues" evidence="6">
    <location>
        <begin position="160"/>
        <end position="173"/>
    </location>
</feature>
<sequence length="342" mass="39244">MSSLKNSLHRKSHKERSQLSHRTRLGLLEKHKDYVLRARDYHSKQDRINLLREKAATRNKDEFYFSMTKEKTEGGVHVKDRGAQALPTDIVKVLKTQDENYLRTMRAAGLKKIDKLKSQLTQLADLLKPGILNGEDDGDELDEQELEALREAGVIAPQSKRARRKSHSSKGKHVLFAEDAAEAQQYVASSRKSSDTQEDVKMDVSAESTVDLGWKAPAEAKRKRRKSKADTDAEDTTIDQSSIQTAEQAKELSINLTQEHRTRLLKELSARLVRDRHLRYAEREMEMQRALMGKGGSKKLSGVEKITQDGDSDDEDEDRGPKKVDEQTWKPRVYKWRIERKR</sequence>
<evidence type="ECO:0000313" key="8">
    <source>
        <dbReference type="Proteomes" id="UP000184267"/>
    </source>
</evidence>
<comment type="similarity">
    <text evidence="3">Belongs to the UTP11 family.</text>
</comment>
<evidence type="ECO:0000256" key="6">
    <source>
        <dbReference type="SAM" id="MobiDB-lite"/>
    </source>
</evidence>
<evidence type="ECO:0000256" key="4">
    <source>
        <dbReference type="ARBA" id="ARBA00022552"/>
    </source>
</evidence>
<feature type="region of interest" description="Disordered" evidence="6">
    <location>
        <begin position="289"/>
        <end position="326"/>
    </location>
</feature>
<comment type="function">
    <text evidence="1">Involved in nucleolar processing of pre-18S ribosomal RNA.</text>
</comment>
<keyword evidence="4" id="KW-0698">rRNA processing</keyword>
<gene>
    <name evidence="7" type="ORF">TRAPUB_11497</name>
</gene>
<evidence type="ECO:0000313" key="7">
    <source>
        <dbReference type="EMBL" id="OJT11950.1"/>
    </source>
</evidence>
<dbReference type="AlphaFoldDB" id="A0A1M2VWR2"/>
<comment type="caution">
    <text evidence="7">The sequence shown here is derived from an EMBL/GenBank/DDBJ whole genome shotgun (WGS) entry which is preliminary data.</text>
</comment>
<evidence type="ECO:0000256" key="3">
    <source>
        <dbReference type="ARBA" id="ARBA00008105"/>
    </source>
</evidence>
<feature type="region of interest" description="Disordered" evidence="6">
    <location>
        <begin position="157"/>
        <end position="176"/>
    </location>
</feature>
<accession>A0A1M2VWR2</accession>
<dbReference type="PANTHER" id="PTHR12838">
    <property type="entry name" value="U3 SMALL NUCLEOLAR RNA-ASSOCIATED PROTEIN 11"/>
    <property type="match status" value="1"/>
</dbReference>
<evidence type="ECO:0000256" key="2">
    <source>
        <dbReference type="ARBA" id="ARBA00004604"/>
    </source>
</evidence>
<name>A0A1M2VWR2_TRAPU</name>
<evidence type="ECO:0000256" key="5">
    <source>
        <dbReference type="ARBA" id="ARBA00023242"/>
    </source>
</evidence>
<keyword evidence="5" id="KW-0539">Nucleus</keyword>